<dbReference type="PANTHER" id="PTHR30485:SF2">
    <property type="entry name" value="BLL0597 PROTEIN"/>
    <property type="match status" value="1"/>
</dbReference>
<evidence type="ECO:0000256" key="4">
    <source>
        <dbReference type="ARBA" id="ARBA00022989"/>
    </source>
</evidence>
<feature type="transmembrane region" description="Helical" evidence="6">
    <location>
        <begin position="51"/>
        <end position="68"/>
    </location>
</feature>
<dbReference type="InterPro" id="IPR011577">
    <property type="entry name" value="Cyt_b561_bac/Ni-Hgenase"/>
</dbReference>
<gene>
    <name evidence="8" type="ORF">OIK40_00380</name>
</gene>
<dbReference type="Gene3D" id="1.20.950.20">
    <property type="entry name" value="Transmembrane di-heme cytochromes, Chain C"/>
    <property type="match status" value="1"/>
</dbReference>
<keyword evidence="5 6" id="KW-0472">Membrane</keyword>
<dbReference type="Pfam" id="PF01292">
    <property type="entry name" value="Ni_hydr_CYTB"/>
    <property type="match status" value="1"/>
</dbReference>
<keyword evidence="2" id="KW-1003">Cell membrane</keyword>
<evidence type="ECO:0000256" key="3">
    <source>
        <dbReference type="ARBA" id="ARBA00022692"/>
    </source>
</evidence>
<reference evidence="8 9" key="1">
    <citation type="submission" date="2022-10" db="EMBL/GenBank/DDBJ databases">
        <title>Erythrobacter sp. sf7 Genome sequencing.</title>
        <authorList>
            <person name="Park S."/>
        </authorList>
    </citation>
    <scope>NUCLEOTIDE SEQUENCE [LARGE SCALE GENOMIC DNA]</scope>
    <source>
        <strain evidence="9">sf7</strain>
    </source>
</reference>
<dbReference type="Proteomes" id="UP001216558">
    <property type="component" value="Unassembled WGS sequence"/>
</dbReference>
<evidence type="ECO:0000256" key="2">
    <source>
        <dbReference type="ARBA" id="ARBA00022475"/>
    </source>
</evidence>
<organism evidence="8 9">
    <name type="scientific">Erythrobacter fulvus</name>
    <dbReference type="NCBI Taxonomy" id="2987523"/>
    <lineage>
        <taxon>Bacteria</taxon>
        <taxon>Pseudomonadati</taxon>
        <taxon>Pseudomonadota</taxon>
        <taxon>Alphaproteobacteria</taxon>
        <taxon>Sphingomonadales</taxon>
        <taxon>Erythrobacteraceae</taxon>
        <taxon>Erythrobacter/Porphyrobacter group</taxon>
        <taxon>Erythrobacter</taxon>
    </lineage>
</organism>
<keyword evidence="4 6" id="KW-1133">Transmembrane helix</keyword>
<comment type="subcellular location">
    <subcellularLocation>
        <location evidence="1">Cell membrane</location>
        <topology evidence="1">Multi-pass membrane protein</topology>
    </subcellularLocation>
</comment>
<comment type="caution">
    <text evidence="8">The sequence shown here is derived from an EMBL/GenBank/DDBJ whole genome shotgun (WGS) entry which is preliminary data.</text>
</comment>
<dbReference type="PANTHER" id="PTHR30485">
    <property type="entry name" value="NI/FE-HYDROGENASE 1 B-TYPE CYTOCHROME SUBUNIT"/>
    <property type="match status" value="1"/>
</dbReference>
<dbReference type="RefSeq" id="WP_273675268.1">
    <property type="nucleotide sequence ID" value="NZ_JAQQXQ010000001.1"/>
</dbReference>
<feature type="transmembrane region" description="Helical" evidence="6">
    <location>
        <begin position="205"/>
        <end position="223"/>
    </location>
</feature>
<feature type="domain" description="Cytochrome b561 bacterial/Ni-hydrogenase" evidence="7">
    <location>
        <begin position="17"/>
        <end position="189"/>
    </location>
</feature>
<evidence type="ECO:0000259" key="7">
    <source>
        <dbReference type="Pfam" id="PF01292"/>
    </source>
</evidence>
<name>A0ABT5JK89_9SPHN</name>
<evidence type="ECO:0000256" key="1">
    <source>
        <dbReference type="ARBA" id="ARBA00004651"/>
    </source>
</evidence>
<evidence type="ECO:0000313" key="8">
    <source>
        <dbReference type="EMBL" id="MDC8753095.1"/>
    </source>
</evidence>
<accession>A0ABT5JK89</accession>
<proteinExistence type="predicted"/>
<protein>
    <submittedName>
        <fullName evidence="8">Cytochrome b/b6 domain-containing protein</fullName>
    </submittedName>
</protein>
<dbReference type="SUPFAM" id="SSF81342">
    <property type="entry name" value="Transmembrane di-heme cytochromes"/>
    <property type="match status" value="1"/>
</dbReference>
<keyword evidence="9" id="KW-1185">Reference proteome</keyword>
<evidence type="ECO:0000256" key="5">
    <source>
        <dbReference type="ARBA" id="ARBA00023136"/>
    </source>
</evidence>
<dbReference type="InterPro" id="IPR016174">
    <property type="entry name" value="Di-haem_cyt_TM"/>
</dbReference>
<keyword evidence="3 6" id="KW-0812">Transmembrane</keyword>
<evidence type="ECO:0000313" key="9">
    <source>
        <dbReference type="Proteomes" id="UP001216558"/>
    </source>
</evidence>
<sequence length="230" mass="24289">MSGMPGQGAVSAPDVRVWDPLLRLTHWSFPLLITAMWWTAENDKWALHRQIGLALFGILAFRVLWGFLGPETARFAQFVKGPGTVIAYLRGQPEGAGPAIGHSPLGGWSTMALIGAMLLQVSLGLFSGDPYDGMTGPLNPLVGVMLADSITELHEAFFNVLLGLIVLHLAAITFYAVKGNDLLSPMFGGARPPMAGVTGIGPTPWVRAVLAVALATGLALWIANGAPPLT</sequence>
<dbReference type="InterPro" id="IPR051542">
    <property type="entry name" value="Hydrogenase_cytochrome"/>
</dbReference>
<dbReference type="EMBL" id="JAQQXQ010000001">
    <property type="protein sequence ID" value="MDC8753095.1"/>
    <property type="molecule type" value="Genomic_DNA"/>
</dbReference>
<feature type="transmembrane region" description="Helical" evidence="6">
    <location>
        <begin position="156"/>
        <end position="177"/>
    </location>
</feature>
<evidence type="ECO:0000256" key="6">
    <source>
        <dbReference type="SAM" id="Phobius"/>
    </source>
</evidence>